<dbReference type="AlphaFoldDB" id="A0A239Q0W8"/>
<dbReference type="RefSeq" id="WP_179217778.1">
    <property type="nucleotide sequence ID" value="NZ_FZQB01000016.1"/>
</dbReference>
<feature type="region of interest" description="Disordered" evidence="1">
    <location>
        <begin position="1"/>
        <end position="78"/>
    </location>
</feature>
<proteinExistence type="predicted"/>
<reference evidence="2 3" key="1">
    <citation type="submission" date="2017-07" db="EMBL/GenBank/DDBJ databases">
        <authorList>
            <person name="Sun Z.S."/>
            <person name="Albrecht U."/>
            <person name="Echele G."/>
            <person name="Lee C.C."/>
        </authorList>
    </citation>
    <scope>NUCLEOTIDE SEQUENCE [LARGE SCALE GENOMIC DNA]</scope>
    <source>
        <strain evidence="2 3">DSM 14827</strain>
    </source>
</reference>
<accession>A0A239Q0W8</accession>
<feature type="compositionally biased region" description="Basic and acidic residues" evidence="1">
    <location>
        <begin position="67"/>
        <end position="78"/>
    </location>
</feature>
<dbReference type="Proteomes" id="UP000198307">
    <property type="component" value="Unassembled WGS sequence"/>
</dbReference>
<evidence type="ECO:0000313" key="3">
    <source>
        <dbReference type="Proteomes" id="UP000198307"/>
    </source>
</evidence>
<protein>
    <submittedName>
        <fullName evidence="2">Uncharacterized protein</fullName>
    </submittedName>
</protein>
<gene>
    <name evidence="2" type="ORF">SAMN05444959_11676</name>
</gene>
<name>A0A239Q0W8_9RHOB</name>
<sequence length="78" mass="8746">MRSTPARTTSAVQAPSTSDSAMVAAVKRGKDDPGEGQRIIDQDQNHQHRDRPHDVDVMDRQQPQWLDRVKPDKTGAQQ</sequence>
<feature type="compositionally biased region" description="Basic and acidic residues" evidence="1">
    <location>
        <begin position="28"/>
        <end position="59"/>
    </location>
</feature>
<feature type="compositionally biased region" description="Polar residues" evidence="1">
    <location>
        <begin position="1"/>
        <end position="20"/>
    </location>
</feature>
<evidence type="ECO:0000256" key="1">
    <source>
        <dbReference type="SAM" id="MobiDB-lite"/>
    </source>
</evidence>
<evidence type="ECO:0000313" key="2">
    <source>
        <dbReference type="EMBL" id="SNT76211.1"/>
    </source>
</evidence>
<keyword evidence="3" id="KW-1185">Reference proteome</keyword>
<organism evidence="2 3">
    <name type="scientific">Paracoccus seriniphilus</name>
    <dbReference type="NCBI Taxonomy" id="184748"/>
    <lineage>
        <taxon>Bacteria</taxon>
        <taxon>Pseudomonadati</taxon>
        <taxon>Pseudomonadota</taxon>
        <taxon>Alphaproteobacteria</taxon>
        <taxon>Rhodobacterales</taxon>
        <taxon>Paracoccaceae</taxon>
        <taxon>Paracoccus</taxon>
    </lineage>
</organism>
<dbReference type="EMBL" id="FZQB01000016">
    <property type="protein sequence ID" value="SNT76211.1"/>
    <property type="molecule type" value="Genomic_DNA"/>
</dbReference>